<evidence type="ECO:0000313" key="10">
    <source>
        <dbReference type="Proteomes" id="UP000076502"/>
    </source>
</evidence>
<keyword evidence="4" id="KW-1133">Transmembrane helix</keyword>
<evidence type="ECO:0000256" key="1">
    <source>
        <dbReference type="ARBA" id="ARBA00004325"/>
    </source>
</evidence>
<dbReference type="EMBL" id="KQ435022">
    <property type="protein sequence ID" value="KZC13917.1"/>
    <property type="molecule type" value="Genomic_DNA"/>
</dbReference>
<evidence type="ECO:0000256" key="3">
    <source>
        <dbReference type="ARBA" id="ARBA00022692"/>
    </source>
</evidence>
<protein>
    <recommendedName>
        <fullName evidence="7">MICOS complex subunit</fullName>
    </recommendedName>
</protein>
<evidence type="ECO:0000256" key="6">
    <source>
        <dbReference type="ARBA" id="ARBA00023136"/>
    </source>
</evidence>
<dbReference type="GO" id="GO:0061617">
    <property type="term" value="C:MICOS complex"/>
    <property type="evidence" value="ECO:0007669"/>
    <property type="project" value="UniProtKB-UniRule"/>
</dbReference>
<proteinExistence type="inferred from homology"/>
<dbReference type="InterPro" id="IPR033182">
    <property type="entry name" value="MIC26/MIC27_animal"/>
</dbReference>
<keyword evidence="7" id="KW-0999">Mitochondrion inner membrane</keyword>
<accession>A0A154PQB2</accession>
<feature type="compositionally biased region" description="Basic and acidic residues" evidence="8">
    <location>
        <begin position="217"/>
        <end position="234"/>
    </location>
</feature>
<organism evidence="9 10">
    <name type="scientific">Dufourea novaeangliae</name>
    <name type="common">Sweat bee</name>
    <dbReference type="NCBI Taxonomy" id="178035"/>
    <lineage>
        <taxon>Eukaryota</taxon>
        <taxon>Metazoa</taxon>
        <taxon>Ecdysozoa</taxon>
        <taxon>Arthropoda</taxon>
        <taxon>Hexapoda</taxon>
        <taxon>Insecta</taxon>
        <taxon>Pterygota</taxon>
        <taxon>Neoptera</taxon>
        <taxon>Endopterygota</taxon>
        <taxon>Hymenoptera</taxon>
        <taxon>Apocrita</taxon>
        <taxon>Aculeata</taxon>
        <taxon>Apoidea</taxon>
        <taxon>Anthophila</taxon>
        <taxon>Halictidae</taxon>
        <taxon>Rophitinae</taxon>
        <taxon>Dufourea</taxon>
    </lineage>
</organism>
<keyword evidence="5 7" id="KW-0496">Mitochondrion</keyword>
<dbReference type="STRING" id="178035.A0A154PQB2"/>
<feature type="region of interest" description="Disordered" evidence="8">
    <location>
        <begin position="215"/>
        <end position="234"/>
    </location>
</feature>
<dbReference type="PANTHER" id="PTHR14564">
    <property type="entry name" value="MICOS COMPLEX SUBUNIT MIC26 / MIC27 FAMILY MEMBER"/>
    <property type="match status" value="1"/>
</dbReference>
<comment type="similarity">
    <text evidence="2">Belongs to the apolipoprotein O/MICOS complex subunit Mic27 family.</text>
</comment>
<dbReference type="AlphaFoldDB" id="A0A154PQB2"/>
<sequence>MPCGLCAAVPAMKPVSPSEDHTKPCSTELQPKKLIKPSELPIYSIEDGYSKQMPCAEYPPSVVEENIRKVRKSIQGLKVIFDGLSQNVSSSINNFKFIIDYLKDESNLWPRAGAVGIGGLSGLVLGLRGGFFKRFLYTTAGAGTVGAVCFPKETKEAFNVVEHYGNIGYNFIYGVKPGDDKPEISFKELPLVKSVLESEYFQILTRPFEQKVSNTATEKKEVNPLEGKAELKKE</sequence>
<evidence type="ECO:0000256" key="5">
    <source>
        <dbReference type="ARBA" id="ARBA00023128"/>
    </source>
</evidence>
<keyword evidence="10" id="KW-1185">Reference proteome</keyword>
<dbReference type="OrthoDB" id="5973346at2759"/>
<evidence type="ECO:0000256" key="4">
    <source>
        <dbReference type="ARBA" id="ARBA00022989"/>
    </source>
</evidence>
<dbReference type="GO" id="GO:0042407">
    <property type="term" value="P:cristae formation"/>
    <property type="evidence" value="ECO:0007669"/>
    <property type="project" value="InterPro"/>
</dbReference>
<keyword evidence="6" id="KW-0472">Membrane</keyword>
<comment type="subcellular location">
    <subcellularLocation>
        <location evidence="7">Mitochondrion inner membrane</location>
    </subcellularLocation>
    <subcellularLocation>
        <location evidence="1">Mitochondrion membrane</location>
    </subcellularLocation>
</comment>
<name>A0A154PQB2_DUFNO</name>
<dbReference type="InterPro" id="IPR019166">
    <property type="entry name" value="MIC26/MIC27"/>
</dbReference>
<keyword evidence="3" id="KW-0812">Transmembrane</keyword>
<comment type="subunit">
    <text evidence="7">Component of the mitochondrial contact site and cristae organizing system (MICOS) complex.</text>
</comment>
<gene>
    <name evidence="9" type="ORF">WN55_06276</name>
</gene>
<evidence type="ECO:0000256" key="8">
    <source>
        <dbReference type="SAM" id="MobiDB-lite"/>
    </source>
</evidence>
<comment type="function">
    <text evidence="7">Component of the MICOS complex, a large protein complex of the mitochondrial inner membrane that plays crucial roles in the maintenance of crista junctions, inner membrane architecture, and formation of contact sites to the outer membrane.</text>
</comment>
<evidence type="ECO:0000313" key="9">
    <source>
        <dbReference type="EMBL" id="KZC13917.1"/>
    </source>
</evidence>
<evidence type="ECO:0000256" key="7">
    <source>
        <dbReference type="RuleBase" id="RU363021"/>
    </source>
</evidence>
<evidence type="ECO:0000256" key="2">
    <source>
        <dbReference type="ARBA" id="ARBA00010904"/>
    </source>
</evidence>
<dbReference type="Pfam" id="PF09769">
    <property type="entry name" value="ApoO"/>
    <property type="match status" value="1"/>
</dbReference>
<reference evidence="9 10" key="1">
    <citation type="submission" date="2015-07" db="EMBL/GenBank/DDBJ databases">
        <title>The genome of Dufourea novaeangliae.</title>
        <authorList>
            <person name="Pan H."/>
            <person name="Kapheim K."/>
        </authorList>
    </citation>
    <scope>NUCLEOTIDE SEQUENCE [LARGE SCALE GENOMIC DNA]</scope>
    <source>
        <strain evidence="9">0120121106</strain>
        <tissue evidence="9">Whole body</tissue>
    </source>
</reference>
<dbReference type="Proteomes" id="UP000076502">
    <property type="component" value="Unassembled WGS sequence"/>
</dbReference>